<dbReference type="InterPro" id="IPR000835">
    <property type="entry name" value="HTH_MarR-typ"/>
</dbReference>
<evidence type="ECO:0000256" key="3">
    <source>
        <dbReference type="ARBA" id="ARBA00023163"/>
    </source>
</evidence>
<dbReference type="RefSeq" id="WP_218323668.1">
    <property type="nucleotide sequence ID" value="NZ_JAEEGC010000190.1"/>
</dbReference>
<organism evidence="5 6">
    <name type="scientific">Clostridium thailandense</name>
    <dbReference type="NCBI Taxonomy" id="2794346"/>
    <lineage>
        <taxon>Bacteria</taxon>
        <taxon>Bacillati</taxon>
        <taxon>Bacillota</taxon>
        <taxon>Clostridia</taxon>
        <taxon>Eubacteriales</taxon>
        <taxon>Clostridiaceae</taxon>
        <taxon>Clostridium</taxon>
    </lineage>
</organism>
<dbReference type="PANTHER" id="PTHR42756:SF1">
    <property type="entry name" value="TRANSCRIPTIONAL REPRESSOR OF EMRAB OPERON"/>
    <property type="match status" value="1"/>
</dbReference>
<feature type="domain" description="HTH marR-type" evidence="4">
    <location>
        <begin position="1"/>
        <end position="138"/>
    </location>
</feature>
<evidence type="ECO:0000259" key="4">
    <source>
        <dbReference type="PROSITE" id="PS50995"/>
    </source>
</evidence>
<evidence type="ECO:0000256" key="1">
    <source>
        <dbReference type="ARBA" id="ARBA00023015"/>
    </source>
</evidence>
<dbReference type="SMART" id="SM00347">
    <property type="entry name" value="HTH_MARR"/>
    <property type="match status" value="1"/>
</dbReference>
<protein>
    <submittedName>
        <fullName evidence="5">MarR family transcriptional regulator</fullName>
    </submittedName>
</protein>
<evidence type="ECO:0000313" key="6">
    <source>
        <dbReference type="Proteomes" id="UP000694308"/>
    </source>
</evidence>
<dbReference type="Pfam" id="PF01047">
    <property type="entry name" value="MarR"/>
    <property type="match status" value="1"/>
</dbReference>
<dbReference type="EMBL" id="JAEEGC010000190">
    <property type="protein sequence ID" value="MBV7276587.1"/>
    <property type="molecule type" value="Genomic_DNA"/>
</dbReference>
<name>A0A949TU88_9CLOT</name>
<evidence type="ECO:0000313" key="5">
    <source>
        <dbReference type="EMBL" id="MBV7276587.1"/>
    </source>
</evidence>
<dbReference type="GO" id="GO:0003700">
    <property type="term" value="F:DNA-binding transcription factor activity"/>
    <property type="evidence" value="ECO:0007669"/>
    <property type="project" value="InterPro"/>
</dbReference>
<evidence type="ECO:0000256" key="2">
    <source>
        <dbReference type="ARBA" id="ARBA00023125"/>
    </source>
</evidence>
<dbReference type="GO" id="GO:0003677">
    <property type="term" value="F:DNA binding"/>
    <property type="evidence" value="ECO:0007669"/>
    <property type="project" value="UniProtKB-KW"/>
</dbReference>
<proteinExistence type="predicted"/>
<sequence>MLVSYDQNVGNFTNLVNKKMVYYLTSQLGAFDITAEQWQVLLKLSKHNNINQKILSQMTNKDQPTLTRMLDILERKALVERHVSKEDRRSFCINITEKGLALTEKLIPYIEDIFKKILNGISEKDLNIYLDVLDQINKNISNLEL</sequence>
<gene>
    <name evidence="5" type="ORF">I6U48_27320</name>
</gene>
<reference evidence="5" key="1">
    <citation type="submission" date="2020-12" db="EMBL/GenBank/DDBJ databases">
        <title>Clostridium thailandense sp. nov., a novel acetogenic bacterium isolated from peat land soil in Thailand.</title>
        <authorList>
            <person name="Chaikitkaew S."/>
            <person name="Birkeland N.K."/>
        </authorList>
    </citation>
    <scope>NUCLEOTIDE SEQUENCE</scope>
    <source>
        <strain evidence="5">PL3</strain>
    </source>
</reference>
<dbReference type="Proteomes" id="UP000694308">
    <property type="component" value="Unassembled WGS sequence"/>
</dbReference>
<keyword evidence="2" id="KW-0238">DNA-binding</keyword>
<keyword evidence="6" id="KW-1185">Reference proteome</keyword>
<dbReference type="PANTHER" id="PTHR42756">
    <property type="entry name" value="TRANSCRIPTIONAL REGULATOR, MARR"/>
    <property type="match status" value="1"/>
</dbReference>
<comment type="caution">
    <text evidence="5">The sequence shown here is derived from an EMBL/GenBank/DDBJ whole genome shotgun (WGS) entry which is preliminary data.</text>
</comment>
<accession>A0A949TU88</accession>
<dbReference type="AlphaFoldDB" id="A0A949TU88"/>
<dbReference type="PROSITE" id="PS50995">
    <property type="entry name" value="HTH_MARR_2"/>
    <property type="match status" value="1"/>
</dbReference>
<keyword evidence="3" id="KW-0804">Transcription</keyword>
<keyword evidence="1" id="KW-0805">Transcription regulation</keyword>